<dbReference type="EMBL" id="JADIMW010000068">
    <property type="protein sequence ID" value="MBO8438506.1"/>
    <property type="molecule type" value="Genomic_DNA"/>
</dbReference>
<dbReference type="Proteomes" id="UP000823636">
    <property type="component" value="Unassembled WGS sequence"/>
</dbReference>
<gene>
    <name evidence="2" type="ORF">IAC54_06375</name>
</gene>
<protein>
    <submittedName>
        <fullName evidence="2">Uncharacterized protein</fullName>
    </submittedName>
</protein>
<comment type="caution">
    <text evidence="2">The sequence shown here is derived from an EMBL/GenBank/DDBJ whole genome shotgun (WGS) entry which is preliminary data.</text>
</comment>
<keyword evidence="1" id="KW-0472">Membrane</keyword>
<sequence>METFLTFLASAFTVITWFALVVGLPIMLLYFVYHGVVKGFLSLFRKDKRSSVFTTTEHRD</sequence>
<reference evidence="2" key="1">
    <citation type="submission" date="2020-10" db="EMBL/GenBank/DDBJ databases">
        <authorList>
            <person name="Gilroy R."/>
        </authorList>
    </citation>
    <scope>NUCLEOTIDE SEQUENCE</scope>
    <source>
        <strain evidence="2">G3-4614</strain>
    </source>
</reference>
<evidence type="ECO:0000256" key="1">
    <source>
        <dbReference type="SAM" id="Phobius"/>
    </source>
</evidence>
<keyword evidence="1" id="KW-1133">Transmembrane helix</keyword>
<feature type="transmembrane region" description="Helical" evidence="1">
    <location>
        <begin position="6"/>
        <end position="33"/>
    </location>
</feature>
<organism evidence="2 3">
    <name type="scientific">Candidatus Caccoplasma merdipullorum</name>
    <dbReference type="NCBI Taxonomy" id="2840718"/>
    <lineage>
        <taxon>Bacteria</taxon>
        <taxon>Pseudomonadati</taxon>
        <taxon>Bacteroidota</taxon>
        <taxon>Bacteroidia</taxon>
        <taxon>Bacteroidales</taxon>
        <taxon>Bacteroidaceae</taxon>
        <taxon>Bacteroidaceae incertae sedis</taxon>
        <taxon>Candidatus Caccoplasma</taxon>
    </lineage>
</organism>
<proteinExistence type="predicted"/>
<evidence type="ECO:0000313" key="2">
    <source>
        <dbReference type="EMBL" id="MBO8438506.1"/>
    </source>
</evidence>
<dbReference type="AlphaFoldDB" id="A0A9D9E377"/>
<keyword evidence="1" id="KW-0812">Transmembrane</keyword>
<name>A0A9D9E377_9BACT</name>
<accession>A0A9D9E377</accession>
<reference evidence="2" key="2">
    <citation type="journal article" date="2021" name="PeerJ">
        <title>Extensive microbial diversity within the chicken gut microbiome revealed by metagenomics and culture.</title>
        <authorList>
            <person name="Gilroy R."/>
            <person name="Ravi A."/>
            <person name="Getino M."/>
            <person name="Pursley I."/>
            <person name="Horton D.L."/>
            <person name="Alikhan N.F."/>
            <person name="Baker D."/>
            <person name="Gharbi K."/>
            <person name="Hall N."/>
            <person name="Watson M."/>
            <person name="Adriaenssens E.M."/>
            <person name="Foster-Nyarko E."/>
            <person name="Jarju S."/>
            <person name="Secka A."/>
            <person name="Antonio M."/>
            <person name="Oren A."/>
            <person name="Chaudhuri R.R."/>
            <person name="La Ragione R."/>
            <person name="Hildebrand F."/>
            <person name="Pallen M.J."/>
        </authorList>
    </citation>
    <scope>NUCLEOTIDE SEQUENCE</scope>
    <source>
        <strain evidence="2">G3-4614</strain>
    </source>
</reference>
<evidence type="ECO:0000313" key="3">
    <source>
        <dbReference type="Proteomes" id="UP000823636"/>
    </source>
</evidence>